<dbReference type="PANTHER" id="PTHR44591">
    <property type="entry name" value="STRESS RESPONSE REGULATOR PROTEIN 1"/>
    <property type="match status" value="1"/>
</dbReference>
<keyword evidence="1 2" id="KW-0597">Phosphoprotein</keyword>
<evidence type="ECO:0000256" key="2">
    <source>
        <dbReference type="PROSITE-ProRule" id="PRU00169"/>
    </source>
</evidence>
<dbReference type="InterPro" id="IPR001789">
    <property type="entry name" value="Sig_transdc_resp-reg_receiver"/>
</dbReference>
<dbReference type="InterPro" id="IPR011006">
    <property type="entry name" value="CheY-like_superfamily"/>
</dbReference>
<dbReference type="InterPro" id="IPR050595">
    <property type="entry name" value="Bact_response_regulator"/>
</dbReference>
<feature type="domain" description="Response regulatory" evidence="3">
    <location>
        <begin position="20"/>
        <end position="135"/>
    </location>
</feature>
<dbReference type="Proteomes" id="UP000228921">
    <property type="component" value="Unassembled WGS sequence"/>
</dbReference>
<reference evidence="4 5" key="1">
    <citation type="submission" date="2017-11" db="EMBL/GenBank/DDBJ databases">
        <title>Evolution of Phototrophy in the Chloroflexi Phylum Driven by Horizontal Gene Transfer.</title>
        <authorList>
            <person name="Ward L.M."/>
            <person name="Hemp J."/>
            <person name="Shih P.M."/>
            <person name="Mcglynn S.E."/>
            <person name="Fischer W."/>
        </authorList>
    </citation>
    <scope>NUCLEOTIDE SEQUENCE [LARGE SCALE GENOMIC DNA]</scope>
    <source>
        <strain evidence="4">CP2_2F</strain>
    </source>
</reference>
<evidence type="ECO:0000256" key="1">
    <source>
        <dbReference type="ARBA" id="ARBA00022553"/>
    </source>
</evidence>
<dbReference type="CDD" id="cd00156">
    <property type="entry name" value="REC"/>
    <property type="match status" value="1"/>
</dbReference>
<dbReference type="AlphaFoldDB" id="A0A2M8NY81"/>
<dbReference type="SMART" id="SM00448">
    <property type="entry name" value="REC"/>
    <property type="match status" value="1"/>
</dbReference>
<proteinExistence type="predicted"/>
<gene>
    <name evidence="4" type="ORF">CUN51_08495</name>
</gene>
<evidence type="ECO:0000259" key="3">
    <source>
        <dbReference type="PROSITE" id="PS50110"/>
    </source>
</evidence>
<accession>A0A2M8NY81</accession>
<evidence type="ECO:0000313" key="4">
    <source>
        <dbReference type="EMBL" id="PJF30253.1"/>
    </source>
</evidence>
<organism evidence="4 5">
    <name type="scientific">Candidatus Thermofonsia Clade 1 bacterium</name>
    <dbReference type="NCBI Taxonomy" id="2364210"/>
    <lineage>
        <taxon>Bacteria</taxon>
        <taxon>Bacillati</taxon>
        <taxon>Chloroflexota</taxon>
        <taxon>Candidatus Thermofontia</taxon>
        <taxon>Candidatus Thermofonsia Clade 1</taxon>
    </lineage>
</organism>
<dbReference type="Pfam" id="PF00072">
    <property type="entry name" value="Response_reg"/>
    <property type="match status" value="1"/>
</dbReference>
<name>A0A2M8NY81_9CHLR</name>
<dbReference type="PROSITE" id="PS50110">
    <property type="entry name" value="RESPONSE_REGULATORY"/>
    <property type="match status" value="1"/>
</dbReference>
<comment type="caution">
    <text evidence="4">The sequence shown here is derived from an EMBL/GenBank/DDBJ whole genome shotgun (WGS) entry which is preliminary data.</text>
</comment>
<dbReference type="EMBL" id="PGTK01000013">
    <property type="protein sequence ID" value="PJF30253.1"/>
    <property type="molecule type" value="Genomic_DNA"/>
</dbReference>
<dbReference type="GO" id="GO:0000160">
    <property type="term" value="P:phosphorelay signal transduction system"/>
    <property type="evidence" value="ECO:0007669"/>
    <property type="project" value="InterPro"/>
</dbReference>
<feature type="modified residue" description="4-aspartylphosphate" evidence="2">
    <location>
        <position position="71"/>
    </location>
</feature>
<sequence>MLHLDVVDCSELGKLSMSVTILIAEDDKDLQLLYRAAMEHQGFHVLEARDGAALMDLLRSPDFHADVLILDIEMPEAPGGRAIDYIRSQPHLANLKIVVITANEQYRERLAPKADYFLVKPIAISDVMRIAKELTT</sequence>
<dbReference type="PANTHER" id="PTHR44591:SF3">
    <property type="entry name" value="RESPONSE REGULATORY DOMAIN-CONTAINING PROTEIN"/>
    <property type="match status" value="1"/>
</dbReference>
<evidence type="ECO:0000313" key="5">
    <source>
        <dbReference type="Proteomes" id="UP000228921"/>
    </source>
</evidence>
<protein>
    <recommendedName>
        <fullName evidence="3">Response regulatory domain-containing protein</fullName>
    </recommendedName>
</protein>
<dbReference type="SUPFAM" id="SSF52172">
    <property type="entry name" value="CheY-like"/>
    <property type="match status" value="1"/>
</dbReference>
<dbReference type="Gene3D" id="3.40.50.2300">
    <property type="match status" value="1"/>
</dbReference>